<dbReference type="InterPro" id="IPR002524">
    <property type="entry name" value="Cation_efflux"/>
</dbReference>
<dbReference type="Pfam" id="PF01545">
    <property type="entry name" value="Cation_efflux"/>
    <property type="match status" value="1"/>
</dbReference>
<keyword evidence="4 8" id="KW-0812">Transmembrane</keyword>
<dbReference type="EMBL" id="AM406670">
    <property type="protein sequence ID" value="CAL93356.1"/>
    <property type="molecule type" value="Genomic_DNA"/>
</dbReference>
<name>A1K3F1_AZOSB</name>
<dbReference type="InterPro" id="IPR050291">
    <property type="entry name" value="CDF_Transporter"/>
</dbReference>
<evidence type="ECO:0000256" key="1">
    <source>
        <dbReference type="ARBA" id="ARBA00004141"/>
    </source>
</evidence>
<feature type="transmembrane region" description="Helical" evidence="8">
    <location>
        <begin position="107"/>
        <end position="127"/>
    </location>
</feature>
<dbReference type="GO" id="GO:0008324">
    <property type="term" value="F:monoatomic cation transmembrane transporter activity"/>
    <property type="evidence" value="ECO:0007669"/>
    <property type="project" value="InterPro"/>
</dbReference>
<feature type="domain" description="Cation efflux protein cytoplasmic" evidence="10">
    <location>
        <begin position="237"/>
        <end position="315"/>
    </location>
</feature>
<dbReference type="NCBIfam" id="TIGR01297">
    <property type="entry name" value="CDF"/>
    <property type="match status" value="1"/>
</dbReference>
<evidence type="ECO:0000256" key="6">
    <source>
        <dbReference type="ARBA" id="ARBA00023136"/>
    </source>
</evidence>
<feature type="transmembrane region" description="Helical" evidence="8">
    <location>
        <begin position="38"/>
        <end position="59"/>
    </location>
</feature>
<dbReference type="SUPFAM" id="SSF160240">
    <property type="entry name" value="Cation efflux protein cytoplasmic domain-like"/>
    <property type="match status" value="1"/>
</dbReference>
<dbReference type="eggNOG" id="COG0053">
    <property type="taxonomic scope" value="Bacteria"/>
</dbReference>
<dbReference type="InterPro" id="IPR027470">
    <property type="entry name" value="Cation_efflux_CTD"/>
</dbReference>
<evidence type="ECO:0000256" key="4">
    <source>
        <dbReference type="ARBA" id="ARBA00022692"/>
    </source>
</evidence>
<dbReference type="GO" id="GO:0016020">
    <property type="term" value="C:membrane"/>
    <property type="evidence" value="ECO:0007669"/>
    <property type="project" value="UniProtKB-SubCell"/>
</dbReference>
<reference evidence="11 12" key="1">
    <citation type="journal article" date="2006" name="Nat. Biotechnol.">
        <title>Complete genome of the mutualistic, N2-fixing grass endophyte Azoarcus sp. strain BH72.</title>
        <authorList>
            <person name="Krause A."/>
            <person name="Ramakumar A."/>
            <person name="Bartels D."/>
            <person name="Battistoni F."/>
            <person name="Bekel T."/>
            <person name="Boch J."/>
            <person name="Boehm M."/>
            <person name="Friedrich F."/>
            <person name="Hurek T."/>
            <person name="Krause L."/>
            <person name="Linke B."/>
            <person name="McHardy A.C."/>
            <person name="Sarkar A."/>
            <person name="Schneiker S."/>
            <person name="Syed A.A."/>
            <person name="Thauer R."/>
            <person name="Vorhoelter F.-J."/>
            <person name="Weidner S."/>
            <person name="Puehler A."/>
            <person name="Reinhold-Hurek B."/>
            <person name="Kaiser O."/>
            <person name="Goesmann A."/>
        </authorList>
    </citation>
    <scope>NUCLEOTIDE SEQUENCE [LARGE SCALE GENOMIC DNA]</scope>
    <source>
        <strain evidence="11 12">BH72</strain>
    </source>
</reference>
<keyword evidence="6 8" id="KW-0472">Membrane</keyword>
<comment type="subcellular location">
    <subcellularLocation>
        <location evidence="1">Membrane</location>
        <topology evidence="1">Multi-pass membrane protein</topology>
    </subcellularLocation>
</comment>
<feature type="transmembrane region" description="Helical" evidence="8">
    <location>
        <begin position="139"/>
        <end position="158"/>
    </location>
</feature>
<evidence type="ECO:0000256" key="5">
    <source>
        <dbReference type="ARBA" id="ARBA00022989"/>
    </source>
</evidence>
<dbReference type="FunFam" id="1.20.1510.10:FF:000006">
    <property type="entry name" value="Divalent cation efflux transporter"/>
    <property type="match status" value="1"/>
</dbReference>
<organism evidence="11 12">
    <name type="scientific">Azoarcus sp. (strain BH72)</name>
    <dbReference type="NCBI Taxonomy" id="418699"/>
    <lineage>
        <taxon>Bacteria</taxon>
        <taxon>Pseudomonadati</taxon>
        <taxon>Pseudomonadota</taxon>
        <taxon>Betaproteobacteria</taxon>
        <taxon>Rhodocyclales</taxon>
        <taxon>Zoogloeaceae</taxon>
        <taxon>Azoarcus</taxon>
    </lineage>
</organism>
<protein>
    <submittedName>
        <fullName evidence="11">Cobalt-zinc-cadmium resistance protein</fullName>
    </submittedName>
</protein>
<keyword evidence="3" id="KW-0813">Transport</keyword>
<comment type="similarity">
    <text evidence="2">Belongs to the cation diffusion facilitator (CDF) transporter (TC 2.A.4) family.</text>
</comment>
<dbReference type="PANTHER" id="PTHR43840:SF15">
    <property type="entry name" value="MITOCHONDRIAL METAL TRANSPORTER 1-RELATED"/>
    <property type="match status" value="1"/>
</dbReference>
<evidence type="ECO:0000256" key="8">
    <source>
        <dbReference type="SAM" id="Phobius"/>
    </source>
</evidence>
<dbReference type="InterPro" id="IPR058533">
    <property type="entry name" value="Cation_efflux_TM"/>
</dbReference>
<evidence type="ECO:0000259" key="10">
    <source>
        <dbReference type="Pfam" id="PF16916"/>
    </source>
</evidence>
<dbReference type="HOGENOM" id="CLU_013430_3_6_4"/>
<dbReference type="InterPro" id="IPR036837">
    <property type="entry name" value="Cation_efflux_CTD_sf"/>
</dbReference>
<dbReference type="SUPFAM" id="SSF161111">
    <property type="entry name" value="Cation efflux protein transmembrane domain-like"/>
    <property type="match status" value="1"/>
</dbReference>
<evidence type="ECO:0000313" key="12">
    <source>
        <dbReference type="Proteomes" id="UP000002588"/>
    </source>
</evidence>
<dbReference type="PANTHER" id="PTHR43840">
    <property type="entry name" value="MITOCHONDRIAL METAL TRANSPORTER 1-RELATED"/>
    <property type="match status" value="1"/>
</dbReference>
<dbReference type="STRING" id="62928.azo0739"/>
<feature type="region of interest" description="Disordered" evidence="7">
    <location>
        <begin position="1"/>
        <end position="23"/>
    </location>
</feature>
<evidence type="ECO:0000313" key="11">
    <source>
        <dbReference type="EMBL" id="CAL93356.1"/>
    </source>
</evidence>
<dbReference type="Gene3D" id="1.20.1510.10">
    <property type="entry name" value="Cation efflux protein transmembrane domain"/>
    <property type="match status" value="1"/>
</dbReference>
<proteinExistence type="inferred from homology"/>
<dbReference type="InterPro" id="IPR027469">
    <property type="entry name" value="Cation_efflux_TMD_sf"/>
</dbReference>
<dbReference type="Gene3D" id="3.30.70.1350">
    <property type="entry name" value="Cation efflux protein, cytoplasmic domain"/>
    <property type="match status" value="1"/>
</dbReference>
<keyword evidence="5 8" id="KW-1133">Transmembrane helix</keyword>
<gene>
    <name evidence="11" type="primary">czcD1</name>
    <name evidence="11" type="ordered locus">azo0739</name>
</gene>
<evidence type="ECO:0000256" key="7">
    <source>
        <dbReference type="SAM" id="MobiDB-lite"/>
    </source>
</evidence>
<evidence type="ECO:0000256" key="3">
    <source>
        <dbReference type="ARBA" id="ARBA00022448"/>
    </source>
</evidence>
<dbReference type="Proteomes" id="UP000002588">
    <property type="component" value="Chromosome"/>
</dbReference>
<dbReference type="KEGG" id="azo:azo0739"/>
<accession>A1K3F1</accession>
<dbReference type="Pfam" id="PF16916">
    <property type="entry name" value="ZT_dimer"/>
    <property type="match status" value="1"/>
</dbReference>
<feature type="domain" description="Cation efflux protein transmembrane" evidence="9">
    <location>
        <begin position="40"/>
        <end position="233"/>
    </location>
</feature>
<sequence>MREPPSIPVPLSMHAPPPSAPTLAPAEAATRAAGIQRAALAAICTNALLVVSQVVIGLLSNAFSLVADAMHTLSDLVTDILVLFAGRRGAEPADHNHPYGHGRIETFVSLLLGVALGAVGAGFLWASGMRLQHMDAAPTLHPVALGMALFTLLAKEVLFRYTLAAARRLQAPLLEANAWHARSDAASSLVVAVGIGGSLAGFPFLEPLAAALVGFLIAHTGWRVVAGAVRELIDTALPDEEVARLRTTIRATPGVAGLHDLRTRRMANRVLCDAHVQVEPRITVSEGHRISDAVYYRVRAQHPEVQDILVHVDPEHDGPLHGTATHPLPERSDILPVVHELLGDTAPPPSRVQLHYLGHRIEVEVLLPRNGAEIDAEALKQRTDAWLRSHPQFRSITFFAPIAP</sequence>
<evidence type="ECO:0000259" key="9">
    <source>
        <dbReference type="Pfam" id="PF01545"/>
    </source>
</evidence>
<keyword evidence="12" id="KW-1185">Reference proteome</keyword>
<evidence type="ECO:0000256" key="2">
    <source>
        <dbReference type="ARBA" id="ARBA00008114"/>
    </source>
</evidence>
<dbReference type="AlphaFoldDB" id="A1K3F1"/>